<dbReference type="Pfam" id="PF03861">
    <property type="entry name" value="ANTAR"/>
    <property type="match status" value="1"/>
</dbReference>
<dbReference type="RefSeq" id="WP_311771233.1">
    <property type="nucleotide sequence ID" value="NZ_JACHJQ010000005.1"/>
</dbReference>
<accession>A0A7W7Q7H5</accession>
<comment type="caution">
    <text evidence="4">The sequence shown here is derived from an EMBL/GenBank/DDBJ whole genome shotgun (WGS) entry which is preliminary data.</text>
</comment>
<gene>
    <name evidence="4" type="ORF">FHR82_004718</name>
</gene>
<dbReference type="InterPro" id="IPR036388">
    <property type="entry name" value="WH-like_DNA-bd_sf"/>
</dbReference>
<dbReference type="GO" id="GO:0003723">
    <property type="term" value="F:RNA binding"/>
    <property type="evidence" value="ECO:0007669"/>
    <property type="project" value="InterPro"/>
</dbReference>
<dbReference type="SMART" id="SM01012">
    <property type="entry name" value="ANTAR"/>
    <property type="match status" value="1"/>
</dbReference>
<dbReference type="Pfam" id="PF13185">
    <property type="entry name" value="GAF_2"/>
    <property type="match status" value="1"/>
</dbReference>
<protein>
    <recommendedName>
        <fullName evidence="3">ANTAR domain-containing protein</fullName>
    </recommendedName>
</protein>
<name>A0A7W7Q7H5_9PSEU</name>
<keyword evidence="1" id="KW-0805">Transcription regulation</keyword>
<dbReference type="InterPro" id="IPR005561">
    <property type="entry name" value="ANTAR"/>
</dbReference>
<evidence type="ECO:0000256" key="2">
    <source>
        <dbReference type="ARBA" id="ARBA00023163"/>
    </source>
</evidence>
<evidence type="ECO:0000313" key="5">
    <source>
        <dbReference type="Proteomes" id="UP000520767"/>
    </source>
</evidence>
<dbReference type="InterPro" id="IPR003018">
    <property type="entry name" value="GAF"/>
</dbReference>
<sequence>MGDQRHERLWRLVTERLPDQRAGTGWAGVVCAVAVERLGVDAAAVTVRTTVRTQQLVAATDAWAEELEELQYTLGEGPGVAAFTSGEPVLVGDMGTGRHQWPGFEGEAASAGVGAAFAFPLQAGTTWLGTLDLYRRTPATLDAEHLADAVALAALTTTALLADAGGDEVAPWARADLPGHYDEVNIATGMLAGRLDISLDDAMLRLRAHAFSHHLPLTEVAQAVLQHRIRPDTFAE</sequence>
<keyword evidence="5" id="KW-1185">Reference proteome</keyword>
<dbReference type="Gene3D" id="3.30.450.40">
    <property type="match status" value="1"/>
</dbReference>
<dbReference type="SUPFAM" id="SSF55781">
    <property type="entry name" value="GAF domain-like"/>
    <property type="match status" value="1"/>
</dbReference>
<organism evidence="4 5">
    <name type="scientific">Actinophytocola algeriensis</name>
    <dbReference type="NCBI Taxonomy" id="1768010"/>
    <lineage>
        <taxon>Bacteria</taxon>
        <taxon>Bacillati</taxon>
        <taxon>Actinomycetota</taxon>
        <taxon>Actinomycetes</taxon>
        <taxon>Pseudonocardiales</taxon>
        <taxon>Pseudonocardiaceae</taxon>
    </lineage>
</organism>
<dbReference type="Gene3D" id="1.10.10.10">
    <property type="entry name" value="Winged helix-like DNA-binding domain superfamily/Winged helix DNA-binding domain"/>
    <property type="match status" value="1"/>
</dbReference>
<dbReference type="Proteomes" id="UP000520767">
    <property type="component" value="Unassembled WGS sequence"/>
</dbReference>
<dbReference type="AlphaFoldDB" id="A0A7W7Q7H5"/>
<evidence type="ECO:0000313" key="4">
    <source>
        <dbReference type="EMBL" id="MBB4908465.1"/>
    </source>
</evidence>
<dbReference type="InterPro" id="IPR029016">
    <property type="entry name" value="GAF-like_dom_sf"/>
</dbReference>
<proteinExistence type="predicted"/>
<reference evidence="4 5" key="1">
    <citation type="submission" date="2020-08" db="EMBL/GenBank/DDBJ databases">
        <title>Genomic Encyclopedia of Type Strains, Phase III (KMG-III): the genomes of soil and plant-associated and newly described type strains.</title>
        <authorList>
            <person name="Whitman W."/>
        </authorList>
    </citation>
    <scope>NUCLEOTIDE SEQUENCE [LARGE SCALE GENOMIC DNA]</scope>
    <source>
        <strain evidence="4 5">CECT 8960</strain>
    </source>
</reference>
<dbReference type="EMBL" id="JACHJQ010000005">
    <property type="protein sequence ID" value="MBB4908465.1"/>
    <property type="molecule type" value="Genomic_DNA"/>
</dbReference>
<evidence type="ECO:0000259" key="3">
    <source>
        <dbReference type="SMART" id="SM01012"/>
    </source>
</evidence>
<feature type="domain" description="ANTAR" evidence="3">
    <location>
        <begin position="173"/>
        <end position="225"/>
    </location>
</feature>
<keyword evidence="2" id="KW-0804">Transcription</keyword>
<evidence type="ECO:0000256" key="1">
    <source>
        <dbReference type="ARBA" id="ARBA00023015"/>
    </source>
</evidence>